<comment type="caution">
    <text evidence="2">The sequence shown here is derived from an EMBL/GenBank/DDBJ whole genome shotgun (WGS) entry which is preliminary data.</text>
</comment>
<dbReference type="AlphaFoldDB" id="A0A8S2T117"/>
<organism evidence="2 3">
    <name type="scientific">Rotaria magnacalcarata</name>
    <dbReference type="NCBI Taxonomy" id="392030"/>
    <lineage>
        <taxon>Eukaryota</taxon>
        <taxon>Metazoa</taxon>
        <taxon>Spiralia</taxon>
        <taxon>Gnathifera</taxon>
        <taxon>Rotifera</taxon>
        <taxon>Eurotatoria</taxon>
        <taxon>Bdelloidea</taxon>
        <taxon>Philodinida</taxon>
        <taxon>Philodinidae</taxon>
        <taxon>Rotaria</taxon>
    </lineage>
</organism>
<dbReference type="EMBL" id="CAJOBI010027698">
    <property type="protein sequence ID" value="CAF4254748.1"/>
    <property type="molecule type" value="Genomic_DNA"/>
</dbReference>
<dbReference type="Proteomes" id="UP000676336">
    <property type="component" value="Unassembled WGS sequence"/>
</dbReference>
<reference evidence="2" key="1">
    <citation type="submission" date="2021-02" db="EMBL/GenBank/DDBJ databases">
        <authorList>
            <person name="Nowell W R."/>
        </authorList>
    </citation>
    <scope>NUCLEOTIDE SEQUENCE</scope>
</reference>
<sequence length="67" mass="7767">QNETIENTESYGVTTATKPVEHLTMPDSRKRMEIEPKQTEQHQMNIQEAFADDDVLAEFEKEKVILC</sequence>
<feature type="non-terminal residue" evidence="2">
    <location>
        <position position="1"/>
    </location>
</feature>
<accession>A0A8S2T117</accession>
<dbReference type="EMBL" id="CAJOBI010027817">
    <property type="protein sequence ID" value="CAF4255557.1"/>
    <property type="molecule type" value="Genomic_DNA"/>
</dbReference>
<evidence type="ECO:0000313" key="3">
    <source>
        <dbReference type="Proteomes" id="UP000676336"/>
    </source>
</evidence>
<name>A0A8S2T117_9BILA</name>
<proteinExistence type="predicted"/>
<evidence type="ECO:0000313" key="1">
    <source>
        <dbReference type="EMBL" id="CAF4254748.1"/>
    </source>
</evidence>
<protein>
    <submittedName>
        <fullName evidence="2">Uncharacterized protein</fullName>
    </submittedName>
</protein>
<gene>
    <name evidence="1" type="ORF">SMN809_LOCUS24160</name>
    <name evidence="2" type="ORF">SMN809_LOCUS24195</name>
</gene>
<evidence type="ECO:0000313" key="2">
    <source>
        <dbReference type="EMBL" id="CAF4255557.1"/>
    </source>
</evidence>